<keyword evidence="7" id="KW-0238">DNA-binding</keyword>
<keyword evidence="3" id="KW-0808">Transferase</keyword>
<dbReference type="InterPro" id="IPR023211">
    <property type="entry name" value="DNA_pol_palm_dom_sf"/>
</dbReference>
<dbReference type="SUPFAM" id="SSF56672">
    <property type="entry name" value="DNA/RNA polymerases"/>
    <property type="match status" value="1"/>
</dbReference>
<evidence type="ECO:0000256" key="2">
    <source>
        <dbReference type="ARBA" id="ARBA00012417"/>
    </source>
</evidence>
<evidence type="ECO:0000256" key="7">
    <source>
        <dbReference type="ARBA" id="ARBA00023125"/>
    </source>
</evidence>
<evidence type="ECO:0000256" key="4">
    <source>
        <dbReference type="ARBA" id="ARBA00022695"/>
    </source>
</evidence>
<comment type="catalytic activity">
    <reaction evidence="8">
        <text>DNA(n) + a 2'-deoxyribonucleoside 5'-triphosphate = DNA(n+1) + diphosphate</text>
        <dbReference type="Rhea" id="RHEA:22508"/>
        <dbReference type="Rhea" id="RHEA-COMP:17339"/>
        <dbReference type="Rhea" id="RHEA-COMP:17340"/>
        <dbReference type="ChEBI" id="CHEBI:33019"/>
        <dbReference type="ChEBI" id="CHEBI:61560"/>
        <dbReference type="ChEBI" id="CHEBI:173112"/>
        <dbReference type="EC" id="2.7.7.7"/>
    </reaction>
</comment>
<dbReference type="GO" id="GO:0000166">
    <property type="term" value="F:nucleotide binding"/>
    <property type="evidence" value="ECO:0007669"/>
    <property type="project" value="InterPro"/>
</dbReference>
<name>A0A128A2S3_9ARCH</name>
<evidence type="ECO:0000259" key="9">
    <source>
        <dbReference type="Pfam" id="PF03175"/>
    </source>
</evidence>
<keyword evidence="5" id="KW-0235">DNA replication</keyword>
<organism evidence="10 11">
    <name type="scientific">Nitrosotalea devaniterrae</name>
    <dbReference type="NCBI Taxonomy" id="1078905"/>
    <lineage>
        <taxon>Archaea</taxon>
        <taxon>Nitrososphaerota</taxon>
        <taxon>Nitrososphaeria</taxon>
        <taxon>Nitrosotaleales</taxon>
        <taxon>Nitrosotaleaceae</taxon>
        <taxon>Nitrosotalea</taxon>
    </lineage>
</organism>
<dbReference type="Gene3D" id="3.90.1600.10">
    <property type="entry name" value="Palm domain of DNA polymerase"/>
    <property type="match status" value="1"/>
</dbReference>
<evidence type="ECO:0000313" key="10">
    <source>
        <dbReference type="EMBL" id="CUR51617.1"/>
    </source>
</evidence>
<keyword evidence="6" id="KW-0239">DNA-directed DNA polymerase</keyword>
<keyword evidence="4" id="KW-0548">Nucleotidyltransferase</keyword>
<dbReference type="EC" id="2.7.7.7" evidence="2"/>
<gene>
    <name evidence="10" type="ORF">NDEV_0852</name>
</gene>
<proteinExistence type="inferred from homology"/>
<dbReference type="InterPro" id="IPR004868">
    <property type="entry name" value="DNA-dir_DNA_pol_B_mt/vir"/>
</dbReference>
<keyword evidence="11" id="KW-1185">Reference proteome</keyword>
<evidence type="ECO:0000256" key="5">
    <source>
        <dbReference type="ARBA" id="ARBA00022705"/>
    </source>
</evidence>
<comment type="similarity">
    <text evidence="1">Belongs to the DNA polymerase type-B family.</text>
</comment>
<dbReference type="AlphaFoldDB" id="A0A128A2S3"/>
<dbReference type="InterPro" id="IPR043502">
    <property type="entry name" value="DNA/RNA_pol_sf"/>
</dbReference>
<dbReference type="GO" id="GO:0003887">
    <property type="term" value="F:DNA-directed DNA polymerase activity"/>
    <property type="evidence" value="ECO:0007669"/>
    <property type="project" value="UniProtKB-KW"/>
</dbReference>
<evidence type="ECO:0000256" key="8">
    <source>
        <dbReference type="ARBA" id="ARBA00049244"/>
    </source>
</evidence>
<dbReference type="Pfam" id="PF03175">
    <property type="entry name" value="DNA_pol_B_2"/>
    <property type="match status" value="1"/>
</dbReference>
<dbReference type="EMBL" id="LN890280">
    <property type="protein sequence ID" value="CUR51617.1"/>
    <property type="molecule type" value="Genomic_DNA"/>
</dbReference>
<evidence type="ECO:0000256" key="3">
    <source>
        <dbReference type="ARBA" id="ARBA00022679"/>
    </source>
</evidence>
<accession>A0A128A2S3</accession>
<feature type="domain" description="DNA-directed DNA polymerase family B mitochondria/virus" evidence="9">
    <location>
        <begin position="144"/>
        <end position="415"/>
    </location>
</feature>
<sequence length="595" mass="70515">MGKSIPITDFKDLDKIFTGKKQNRDKAKSDLRKVHALDTETWQGNIFLIADSDGKFLDNITPESVINFLFNKKYQGSWNFFYHLEYDAEVILKLLENELFSYKKNRKLRFKFKEFTLEYIPNKCLKIRKRHHSSVFYDIAQFYNGKSLVKAYQENIRKLDDEYLKIKEKRDEFSPSFYNHNKKMIRNYCIKDCTLTKELSEKWVKLFHKAFGFYSLKWYSSGYLAERVLINHGVAFPTFDSIPYEIQKMAYRSYVGGRFEMLKRGFIGTAHLYDINSAYPDAIRKIPDLSKGKWIRSKSIHPDSKMGFFRIRANIPDNEHIPPFPFRIKNNIIFTSGKFETYVTLEELQVCKDARFYKILDSYQFISRSKTYPYKEFIEKMYQKRLELKRKNDPMQLPIKIILNSIYGKTGQKINWIIGNLFNPVIFSFITGYARAQLYRFVQENNIERQVVAFATDSIGCTKKLDVDSDKLGEFSFDGSADDVFFLQNGFYRFNRKWKQRGFGKLSGKDIEHLETFEKDGKLFYKIRIMRNSRLRSSIIQNKISEIGKIKEVTKQFNLNADRKRLWLGKIESMDSKVMNESMPISLNHFDKTII</sequence>
<reference evidence="11" key="1">
    <citation type="submission" date="2015-10" db="EMBL/GenBank/DDBJ databases">
        <authorList>
            <person name="Lehtovirta-Morley L.E."/>
            <person name="Vieille C."/>
        </authorList>
    </citation>
    <scope>NUCLEOTIDE SEQUENCE [LARGE SCALE GENOMIC DNA]</scope>
</reference>
<evidence type="ECO:0000256" key="6">
    <source>
        <dbReference type="ARBA" id="ARBA00022932"/>
    </source>
</evidence>
<evidence type="ECO:0000256" key="1">
    <source>
        <dbReference type="ARBA" id="ARBA00005755"/>
    </source>
</evidence>
<protein>
    <recommendedName>
        <fullName evidence="2">DNA-directed DNA polymerase</fullName>
        <ecNumber evidence="2">2.7.7.7</ecNumber>
    </recommendedName>
</protein>
<dbReference type="GO" id="GO:0003677">
    <property type="term" value="F:DNA binding"/>
    <property type="evidence" value="ECO:0007669"/>
    <property type="project" value="UniProtKB-KW"/>
</dbReference>
<dbReference type="Proteomes" id="UP000196239">
    <property type="component" value="Chromosome 1"/>
</dbReference>
<evidence type="ECO:0000313" key="11">
    <source>
        <dbReference type="Proteomes" id="UP000196239"/>
    </source>
</evidence>
<dbReference type="GO" id="GO:0006260">
    <property type="term" value="P:DNA replication"/>
    <property type="evidence" value="ECO:0007669"/>
    <property type="project" value="UniProtKB-KW"/>
</dbReference>
<dbReference type="KEGG" id="ndv:NDEV_0852"/>